<keyword evidence="7 11" id="KW-0472">Membrane</keyword>
<dbReference type="PROSITE" id="PS50885">
    <property type="entry name" value="HAMP"/>
    <property type="match status" value="1"/>
</dbReference>
<dbReference type="AlphaFoldDB" id="A0A0S2UNV1"/>
<name>A0A0S2UNV1_STUST</name>
<evidence type="ECO:0000256" key="11">
    <source>
        <dbReference type="SAM" id="Phobius"/>
    </source>
</evidence>
<dbReference type="CDD" id="cd11386">
    <property type="entry name" value="MCP_signal"/>
    <property type="match status" value="1"/>
</dbReference>
<sequence length="552" mass="59322">MSGWLARFSIKTRLIGLLVLLASMAVGLPMAGLNGMRTSNAVIDRMYNNMLLPIDKLGDINNHMHNARAQLLLALQHEPGSAFEKAHDHPSSMHFDRVDKSVSIIRERLADYQRIPMSKEQQRLSTELQNKLSDYLDNGVLPTLNAMRQGDYAGGNQILLTRLNPAFMTTYASLRTLIESEASAAELSFQNADKQFERLVAMIGLALVVALSLVTVTALATVPSITKGVRELQVGGQQLADGNLGYRVTYQGRDELGEISSAFNEMASRFHHTFQELAGAVEQLAAAAEQTAQASSQTSDGIRRQQLETDLIATAMNEMSATVQDVAGNAASAARAAQEADQQSESGMRVVHQTIASIDSLASEVEHAATVIHELEADSAGISSVVDVIRSITEQTNLLALNAAIEAAHAGEHGRGFAVVADEVRSLASRTQQSANEIQAMIEKLQSGANRAVAVMESSCSKAQAGKQQVASAGHMLEQISNAVATINDMNAMIASAAEEQSSVAEEISRNVTNVSQIAEETSEASRQNVATSTQLASLASQLQRLMHMFRL</sequence>
<dbReference type="SMART" id="SM00283">
    <property type="entry name" value="MA"/>
    <property type="match status" value="1"/>
</dbReference>
<keyword evidence="6 11" id="KW-1133">Transmembrane helix</keyword>
<dbReference type="GO" id="GO:0007165">
    <property type="term" value="P:signal transduction"/>
    <property type="evidence" value="ECO:0007669"/>
    <property type="project" value="UniProtKB-KW"/>
</dbReference>
<keyword evidence="5 11" id="KW-0812">Transmembrane</keyword>
<dbReference type="Gene3D" id="1.10.287.950">
    <property type="entry name" value="Methyl-accepting chemotaxis protein"/>
    <property type="match status" value="1"/>
</dbReference>
<evidence type="ECO:0000256" key="10">
    <source>
        <dbReference type="PROSITE-ProRule" id="PRU00284"/>
    </source>
</evidence>
<comment type="similarity">
    <text evidence="9">Belongs to the methyl-accepting chemotaxis (MCP) protein family.</text>
</comment>
<dbReference type="GO" id="GO:0006935">
    <property type="term" value="P:chemotaxis"/>
    <property type="evidence" value="ECO:0007669"/>
    <property type="project" value="UniProtKB-KW"/>
</dbReference>
<evidence type="ECO:0000259" key="12">
    <source>
        <dbReference type="PROSITE" id="PS50111"/>
    </source>
</evidence>
<reference evidence="14" key="1">
    <citation type="journal article" date="2016" name="Gene">
        <title>Functional redundancy in phenol and toluene degradation in Pseudomonas stutzeri strains isolated from the Baltic Sea.</title>
        <authorList>
            <person name="Heinaru E."/>
            <person name="Naanuri E."/>
            <person name="Grunbach M."/>
            <person name="Joesaar M."/>
            <person name="Heinaru A."/>
        </authorList>
    </citation>
    <scope>NUCLEOTIDE SEQUENCE</scope>
    <source>
        <strain evidence="14">2A20</strain>
    </source>
</reference>
<evidence type="ECO:0000256" key="2">
    <source>
        <dbReference type="ARBA" id="ARBA00022475"/>
    </source>
</evidence>
<dbReference type="Pfam" id="PF00672">
    <property type="entry name" value="HAMP"/>
    <property type="match status" value="1"/>
</dbReference>
<evidence type="ECO:0000256" key="6">
    <source>
        <dbReference type="ARBA" id="ARBA00022989"/>
    </source>
</evidence>
<evidence type="ECO:0000256" key="9">
    <source>
        <dbReference type="ARBA" id="ARBA00029447"/>
    </source>
</evidence>
<dbReference type="Pfam" id="PF00015">
    <property type="entry name" value="MCPsignal"/>
    <property type="match status" value="1"/>
</dbReference>
<keyword evidence="2" id="KW-1003">Cell membrane</keyword>
<dbReference type="EMBL" id="KT935509">
    <property type="protein sequence ID" value="ALP69171.1"/>
    <property type="molecule type" value="Genomic_DNA"/>
</dbReference>
<organism evidence="14">
    <name type="scientific">Stutzerimonas stutzeri</name>
    <name type="common">Pseudomonas stutzeri</name>
    <dbReference type="NCBI Taxonomy" id="316"/>
    <lineage>
        <taxon>Bacteria</taxon>
        <taxon>Pseudomonadati</taxon>
        <taxon>Pseudomonadota</taxon>
        <taxon>Gammaproteobacteria</taxon>
        <taxon>Pseudomonadales</taxon>
        <taxon>Pseudomonadaceae</taxon>
        <taxon>Stutzerimonas</taxon>
    </lineage>
</organism>
<dbReference type="InterPro" id="IPR003660">
    <property type="entry name" value="HAMP_dom"/>
</dbReference>
<protein>
    <submittedName>
        <fullName evidence="14">Putative methyl-accepting chemotaxis protein, McpT-2</fullName>
    </submittedName>
</protein>
<comment type="subcellular location">
    <subcellularLocation>
        <location evidence="1">Cell membrane</location>
        <topology evidence="1">Multi-pass membrane protein</topology>
    </subcellularLocation>
</comment>
<dbReference type="GO" id="GO:0005886">
    <property type="term" value="C:plasma membrane"/>
    <property type="evidence" value="ECO:0007669"/>
    <property type="project" value="UniProtKB-SubCell"/>
</dbReference>
<dbReference type="FunFam" id="1.10.287.950:FF:000001">
    <property type="entry name" value="Methyl-accepting chemotaxis sensory transducer"/>
    <property type="match status" value="1"/>
</dbReference>
<feature type="domain" description="Methyl-accepting transducer" evidence="12">
    <location>
        <begin position="280"/>
        <end position="516"/>
    </location>
</feature>
<evidence type="ECO:0000256" key="1">
    <source>
        <dbReference type="ARBA" id="ARBA00004651"/>
    </source>
</evidence>
<dbReference type="InterPro" id="IPR003122">
    <property type="entry name" value="Tar_rcpt_lig-bd"/>
</dbReference>
<evidence type="ECO:0000313" key="14">
    <source>
        <dbReference type="EMBL" id="ALP69171.1"/>
    </source>
</evidence>
<evidence type="ECO:0000256" key="8">
    <source>
        <dbReference type="ARBA" id="ARBA00023224"/>
    </source>
</evidence>
<proteinExistence type="inferred from homology"/>
<dbReference type="RefSeq" id="WP_242100687.1">
    <property type="nucleotide sequence ID" value="NZ_CP062162.1"/>
</dbReference>
<feature type="transmembrane region" description="Helical" evidence="11">
    <location>
        <begin position="199"/>
        <end position="222"/>
    </location>
</feature>
<evidence type="ECO:0000256" key="3">
    <source>
        <dbReference type="ARBA" id="ARBA00022481"/>
    </source>
</evidence>
<dbReference type="PANTHER" id="PTHR32089:SF119">
    <property type="entry name" value="METHYL-ACCEPTING CHEMOTAXIS PROTEIN CTPL"/>
    <property type="match status" value="1"/>
</dbReference>
<dbReference type="SUPFAM" id="SSF58104">
    <property type="entry name" value="Methyl-accepting chemotaxis protein (MCP) signaling domain"/>
    <property type="match status" value="1"/>
</dbReference>
<dbReference type="SMART" id="SM00304">
    <property type="entry name" value="HAMP"/>
    <property type="match status" value="2"/>
</dbReference>
<evidence type="ECO:0000259" key="13">
    <source>
        <dbReference type="PROSITE" id="PS50885"/>
    </source>
</evidence>
<evidence type="ECO:0000256" key="4">
    <source>
        <dbReference type="ARBA" id="ARBA00022500"/>
    </source>
</evidence>
<feature type="domain" description="HAMP" evidence="13">
    <location>
        <begin position="224"/>
        <end position="275"/>
    </location>
</feature>
<keyword evidence="8 10" id="KW-0807">Transducer</keyword>
<keyword evidence="4" id="KW-0145">Chemotaxis</keyword>
<dbReference type="InterPro" id="IPR004089">
    <property type="entry name" value="MCPsignal_dom"/>
</dbReference>
<dbReference type="Pfam" id="PF02203">
    <property type="entry name" value="TarH"/>
    <property type="match status" value="1"/>
</dbReference>
<evidence type="ECO:0000256" key="7">
    <source>
        <dbReference type="ARBA" id="ARBA00023136"/>
    </source>
</evidence>
<dbReference type="PANTHER" id="PTHR32089">
    <property type="entry name" value="METHYL-ACCEPTING CHEMOTAXIS PROTEIN MCPB"/>
    <property type="match status" value="1"/>
</dbReference>
<evidence type="ECO:0000256" key="5">
    <source>
        <dbReference type="ARBA" id="ARBA00022692"/>
    </source>
</evidence>
<dbReference type="CDD" id="cd06225">
    <property type="entry name" value="HAMP"/>
    <property type="match status" value="1"/>
</dbReference>
<dbReference type="PROSITE" id="PS50111">
    <property type="entry name" value="CHEMOTAXIS_TRANSDUC_2"/>
    <property type="match status" value="1"/>
</dbReference>
<keyword evidence="3" id="KW-0488">Methylation</keyword>
<accession>A0A0S2UNV1</accession>